<feature type="transmembrane region" description="Helical" evidence="1">
    <location>
        <begin position="63"/>
        <end position="81"/>
    </location>
</feature>
<feature type="transmembrane region" description="Helical" evidence="1">
    <location>
        <begin position="174"/>
        <end position="194"/>
    </location>
</feature>
<proteinExistence type="predicted"/>
<feature type="transmembrane region" description="Helical" evidence="1">
    <location>
        <begin position="102"/>
        <end position="120"/>
    </location>
</feature>
<dbReference type="Proteomes" id="UP000005038">
    <property type="component" value="Unassembled WGS sequence"/>
</dbReference>
<dbReference type="Pfam" id="PF04307">
    <property type="entry name" value="YdjM"/>
    <property type="match status" value="1"/>
</dbReference>
<feature type="transmembrane region" description="Helical" evidence="1">
    <location>
        <begin position="126"/>
        <end position="141"/>
    </location>
</feature>
<protein>
    <recommendedName>
        <fullName evidence="4">Hydrolase</fullName>
    </recommendedName>
</protein>
<evidence type="ECO:0000256" key="1">
    <source>
        <dbReference type="SAM" id="Phobius"/>
    </source>
</evidence>
<dbReference type="OrthoDB" id="3425909at2"/>
<dbReference type="InterPro" id="IPR007404">
    <property type="entry name" value="YdjM-like"/>
</dbReference>
<keyword evidence="3" id="KW-1185">Reference proteome</keyword>
<keyword evidence="1" id="KW-0812">Transmembrane</keyword>
<dbReference type="EMBL" id="BAFB01000206">
    <property type="protein sequence ID" value="GAB36292.1"/>
    <property type="molecule type" value="Genomic_DNA"/>
</dbReference>
<evidence type="ECO:0000313" key="2">
    <source>
        <dbReference type="EMBL" id="GAB36292.1"/>
    </source>
</evidence>
<evidence type="ECO:0008006" key="4">
    <source>
        <dbReference type="Google" id="ProtNLM"/>
    </source>
</evidence>
<dbReference type="STRING" id="1108044.GOOTI_206_00250"/>
<evidence type="ECO:0000313" key="3">
    <source>
        <dbReference type="Proteomes" id="UP000005038"/>
    </source>
</evidence>
<accession>H5TS34</accession>
<sequence>MVMGPTHAMSGAALGLGVAAVVPSWLGGPTTAAGALTFAAITAGAALLPDIDSPQATVSRTFGFLSMGAAHVCENTALSVYDVTKTRRDDPRENGHRTATHTIWFAIAVGLLVALAVSVFGKPASVIVLFLMLGLAVRGLFPEWSSKSDWLAITVVAAVASAAVWAWLPQMAGAAALGITITLGIVAHLCGDALTKSGVPMLGGLVTINGKRWWDICPPGFMRIKANGVADKVLLGVFSVAALYLAYLVTLQPAALGANWAPITAVG</sequence>
<feature type="transmembrane region" description="Helical" evidence="1">
    <location>
        <begin position="233"/>
        <end position="250"/>
    </location>
</feature>
<dbReference type="PANTHER" id="PTHR35531:SF1">
    <property type="entry name" value="INNER MEMBRANE PROTEIN YBCI-RELATED"/>
    <property type="match status" value="1"/>
</dbReference>
<reference evidence="2" key="1">
    <citation type="submission" date="2012-02" db="EMBL/GenBank/DDBJ databases">
        <title>Whole genome shotgun sequence of Gordonia otitidis NBRC 100426.</title>
        <authorList>
            <person name="Yoshida I."/>
            <person name="Hosoyama A."/>
            <person name="Tsuchikane K."/>
            <person name="Katsumata H."/>
            <person name="Yamazaki S."/>
            <person name="Fujita N."/>
        </authorList>
    </citation>
    <scope>NUCLEOTIDE SEQUENCE [LARGE SCALE GENOMIC DNA]</scope>
    <source>
        <strain evidence="2">NBRC 100426</strain>
    </source>
</reference>
<feature type="transmembrane region" description="Helical" evidence="1">
    <location>
        <begin position="150"/>
        <end position="168"/>
    </location>
</feature>
<dbReference type="PANTHER" id="PTHR35531">
    <property type="entry name" value="INNER MEMBRANE PROTEIN YBCI-RELATED"/>
    <property type="match status" value="1"/>
</dbReference>
<organism evidence="2 3">
    <name type="scientific">Gordonia otitidis (strain DSM 44809 / CCUG 52243 / JCM 12355 / NBRC 100426 / IFM 10032)</name>
    <dbReference type="NCBI Taxonomy" id="1108044"/>
    <lineage>
        <taxon>Bacteria</taxon>
        <taxon>Bacillati</taxon>
        <taxon>Actinomycetota</taxon>
        <taxon>Actinomycetes</taxon>
        <taxon>Mycobacteriales</taxon>
        <taxon>Gordoniaceae</taxon>
        <taxon>Gordonia</taxon>
    </lineage>
</organism>
<keyword evidence="1" id="KW-0472">Membrane</keyword>
<name>H5TS34_GORO1</name>
<keyword evidence="1" id="KW-1133">Transmembrane helix</keyword>
<gene>
    <name evidence="2" type="ORF">GOOTI_206_00250</name>
</gene>
<dbReference type="AlphaFoldDB" id="H5TS34"/>
<comment type="caution">
    <text evidence="2">The sequence shown here is derived from an EMBL/GenBank/DDBJ whole genome shotgun (WGS) entry which is preliminary data.</text>
</comment>